<dbReference type="Proteomes" id="UP000655225">
    <property type="component" value="Unassembled WGS sequence"/>
</dbReference>
<dbReference type="InterPro" id="IPR004316">
    <property type="entry name" value="SWEET_rpt"/>
</dbReference>
<feature type="transmembrane region" description="Helical" evidence="10">
    <location>
        <begin position="178"/>
        <end position="200"/>
    </location>
</feature>
<dbReference type="PANTHER" id="PTHR10791:SF22">
    <property type="entry name" value="BIDIRECTIONAL SUGAR TRANSPORTER SWEET11"/>
    <property type="match status" value="1"/>
</dbReference>
<comment type="function">
    <text evidence="10">Mediates both low-affinity uptake and efflux of sugar across the membrane.</text>
</comment>
<dbReference type="InterPro" id="IPR047664">
    <property type="entry name" value="SWEET"/>
</dbReference>
<keyword evidence="9 10" id="KW-0472">Membrane</keyword>
<dbReference type="GO" id="GO:0005886">
    <property type="term" value="C:plasma membrane"/>
    <property type="evidence" value="ECO:0007669"/>
    <property type="project" value="UniProtKB-SubCell"/>
</dbReference>
<feature type="transmembrane region" description="Helical" evidence="10">
    <location>
        <begin position="119"/>
        <end position="139"/>
    </location>
</feature>
<dbReference type="Gene3D" id="1.20.1280.290">
    <property type="match status" value="2"/>
</dbReference>
<protein>
    <recommendedName>
        <fullName evidence="10">Bidirectional sugar transporter SWEET</fullName>
    </recommendedName>
</protein>
<dbReference type="GO" id="GO:0051119">
    <property type="term" value="F:sugar transmembrane transporter activity"/>
    <property type="evidence" value="ECO:0007669"/>
    <property type="project" value="InterPro"/>
</dbReference>
<evidence type="ECO:0000256" key="5">
    <source>
        <dbReference type="ARBA" id="ARBA00022597"/>
    </source>
</evidence>
<evidence type="ECO:0000256" key="7">
    <source>
        <dbReference type="ARBA" id="ARBA00022737"/>
    </source>
</evidence>
<reference evidence="11 12" key="1">
    <citation type="submission" date="2020-04" db="EMBL/GenBank/DDBJ databases">
        <title>Plant Genome Project.</title>
        <authorList>
            <person name="Zhang R.-G."/>
        </authorList>
    </citation>
    <scope>NUCLEOTIDE SEQUENCE [LARGE SCALE GENOMIC DNA]</scope>
    <source>
        <strain evidence="11">YNK0</strain>
        <tissue evidence="11">Leaf</tissue>
    </source>
</reference>
<comment type="caution">
    <text evidence="11">The sequence shown here is derived from an EMBL/GenBank/DDBJ whole genome shotgun (WGS) entry which is preliminary data.</text>
</comment>
<evidence type="ECO:0000256" key="4">
    <source>
        <dbReference type="ARBA" id="ARBA00022475"/>
    </source>
</evidence>
<keyword evidence="8 10" id="KW-1133">Transmembrane helix</keyword>
<evidence type="ECO:0000313" key="11">
    <source>
        <dbReference type="EMBL" id="KAF8369661.1"/>
    </source>
</evidence>
<keyword evidence="7" id="KW-0677">Repeat</keyword>
<dbReference type="FunFam" id="1.20.1280.290:FF:000003">
    <property type="entry name" value="Bidirectional sugar transporter SWEET"/>
    <property type="match status" value="1"/>
</dbReference>
<keyword evidence="3 10" id="KW-0813">Transport</keyword>
<feature type="transmembrane region" description="Helical" evidence="10">
    <location>
        <begin position="145"/>
        <end position="166"/>
    </location>
</feature>
<keyword evidence="4" id="KW-1003">Cell membrane</keyword>
<comment type="subcellular location">
    <subcellularLocation>
        <location evidence="1">Cell membrane</location>
        <topology evidence="1">Multi-pass membrane protein</topology>
    </subcellularLocation>
</comment>
<dbReference type="AlphaFoldDB" id="A0A835CXS2"/>
<organism evidence="11 12">
    <name type="scientific">Tetracentron sinense</name>
    <name type="common">Spur-leaf</name>
    <dbReference type="NCBI Taxonomy" id="13715"/>
    <lineage>
        <taxon>Eukaryota</taxon>
        <taxon>Viridiplantae</taxon>
        <taxon>Streptophyta</taxon>
        <taxon>Embryophyta</taxon>
        <taxon>Tracheophyta</taxon>
        <taxon>Spermatophyta</taxon>
        <taxon>Magnoliopsida</taxon>
        <taxon>Trochodendrales</taxon>
        <taxon>Trochodendraceae</taxon>
        <taxon>Tetracentron</taxon>
    </lineage>
</organism>
<dbReference type="Pfam" id="PF03083">
    <property type="entry name" value="MtN3_slv"/>
    <property type="match status" value="2"/>
</dbReference>
<sequence length="262" mass="29928">MSTLLPSGDFLCLWERHRSPYSWVSKELKPPEDDQGFTRDDKIPTFYRIYKRKSTEGFQSVPYVAALFSAMLWIYYAFLKSDAYFVIIINAIGCSIETIYIAMYIAYAPKKTRIHTAKLLLLLNLGVYPLIFLLTLFLAKGSNRVRVLGWVCATFSAIAYAAPLSIMRLVIRTKSVEFMPFYLSLFLSLSAIMWFCHGLLLKDFFIALPNILGLIFGVLQMVLYAIYKDTNVSEDRTVQGQRDNSITSIEAPIEVQQTECVV</sequence>
<comment type="caution">
    <text evidence="10">Lacks conserved residue(s) required for the propagation of feature annotation.</text>
</comment>
<proteinExistence type="inferred from homology"/>
<dbReference type="FunFam" id="1.20.1280.290:FF:000001">
    <property type="entry name" value="Bidirectional sugar transporter SWEET"/>
    <property type="match status" value="1"/>
</dbReference>
<keyword evidence="5 10" id="KW-0762">Sugar transport</keyword>
<evidence type="ECO:0000313" key="12">
    <source>
        <dbReference type="Proteomes" id="UP000655225"/>
    </source>
</evidence>
<evidence type="ECO:0000256" key="6">
    <source>
        <dbReference type="ARBA" id="ARBA00022692"/>
    </source>
</evidence>
<dbReference type="EMBL" id="JABCRI010000612">
    <property type="protein sequence ID" value="KAF8369661.1"/>
    <property type="molecule type" value="Genomic_DNA"/>
</dbReference>
<evidence type="ECO:0000256" key="8">
    <source>
        <dbReference type="ARBA" id="ARBA00022989"/>
    </source>
</evidence>
<evidence type="ECO:0000256" key="1">
    <source>
        <dbReference type="ARBA" id="ARBA00004651"/>
    </source>
</evidence>
<keyword evidence="12" id="KW-1185">Reference proteome</keyword>
<name>A0A835CXS2_TETSI</name>
<accession>A0A835CXS2</accession>
<evidence type="ECO:0000256" key="3">
    <source>
        <dbReference type="ARBA" id="ARBA00022448"/>
    </source>
</evidence>
<evidence type="ECO:0000256" key="9">
    <source>
        <dbReference type="ARBA" id="ARBA00023136"/>
    </source>
</evidence>
<keyword evidence="6 10" id="KW-0812">Transmembrane</keyword>
<feature type="transmembrane region" description="Helical" evidence="10">
    <location>
        <begin position="60"/>
        <end position="78"/>
    </location>
</feature>
<gene>
    <name evidence="11" type="ORF">HHK36_032316</name>
</gene>
<comment type="similarity">
    <text evidence="2 10">Belongs to the SWEET sugar transporter family.</text>
</comment>
<evidence type="ECO:0000256" key="10">
    <source>
        <dbReference type="RuleBase" id="RU910715"/>
    </source>
</evidence>
<dbReference type="OrthoDB" id="409725at2759"/>
<dbReference type="PANTHER" id="PTHR10791">
    <property type="entry name" value="RAG1-ACTIVATING PROTEIN 1"/>
    <property type="match status" value="1"/>
</dbReference>
<feature type="transmembrane region" description="Helical" evidence="10">
    <location>
        <begin position="84"/>
        <end position="107"/>
    </location>
</feature>
<dbReference type="OMA" id="MILGWIC"/>
<evidence type="ECO:0000256" key="2">
    <source>
        <dbReference type="ARBA" id="ARBA00007809"/>
    </source>
</evidence>
<feature type="transmembrane region" description="Helical" evidence="10">
    <location>
        <begin position="206"/>
        <end position="227"/>
    </location>
</feature>